<dbReference type="Pfam" id="PF00395">
    <property type="entry name" value="SLH"/>
    <property type="match status" value="2"/>
</dbReference>
<accession>A0A8J6JEF5</accession>
<feature type="chain" id="PRO_5035226780" evidence="2">
    <location>
        <begin position="24"/>
        <end position="257"/>
    </location>
</feature>
<evidence type="ECO:0000313" key="4">
    <source>
        <dbReference type="EMBL" id="MBC5733270.1"/>
    </source>
</evidence>
<evidence type="ECO:0000256" key="2">
    <source>
        <dbReference type="SAM" id="SignalP"/>
    </source>
</evidence>
<name>A0A8J6JEF5_9FIRM</name>
<dbReference type="PROSITE" id="PS51272">
    <property type="entry name" value="SLH"/>
    <property type="match status" value="2"/>
</dbReference>
<proteinExistence type="predicted"/>
<reference evidence="4" key="1">
    <citation type="submission" date="2020-08" db="EMBL/GenBank/DDBJ databases">
        <title>Genome public.</title>
        <authorList>
            <person name="Liu C."/>
            <person name="Sun Q."/>
        </authorList>
    </citation>
    <scope>NUCLEOTIDE SEQUENCE</scope>
    <source>
        <strain evidence="4">NSJ-51</strain>
    </source>
</reference>
<feature type="domain" description="SLH" evidence="3">
    <location>
        <begin position="189"/>
        <end position="252"/>
    </location>
</feature>
<sequence length="257" mass="27638">MKRILALLMTIAITVGALPPAMAASSSAADGSAVVLPEDVPSPWAIEEVTQAIVLGMVPSNLQSRWRHSVTRIEFAQMVVHFLAFQYGYDDDGSFLGVYCSSALDRDGMPFGNSSSWWNQFCGQLETFRDLAKPEDRGYGNAAYALGIVNGRGAGTFDPNGLITRQEAAAMLMRCYRRYGGAYDAADPSAALTDWNSVADWAQADVAAVLELGVMNGTSETTFGALGTYTREQAVVTLLRLYANGPVSRSNQNLPAM</sequence>
<dbReference type="AlphaFoldDB" id="A0A8J6JEF5"/>
<gene>
    <name evidence="4" type="ORF">H8S57_05970</name>
</gene>
<evidence type="ECO:0000256" key="1">
    <source>
        <dbReference type="ARBA" id="ARBA00022737"/>
    </source>
</evidence>
<keyword evidence="1" id="KW-0677">Repeat</keyword>
<keyword evidence="2" id="KW-0732">Signal</keyword>
<keyword evidence="5" id="KW-1185">Reference proteome</keyword>
<protein>
    <submittedName>
        <fullName evidence="4">S-layer homology domain-containing protein</fullName>
    </submittedName>
</protein>
<dbReference type="RefSeq" id="WP_186907158.1">
    <property type="nucleotide sequence ID" value="NZ_JACOPP010000005.1"/>
</dbReference>
<feature type="signal peptide" evidence="2">
    <location>
        <begin position="1"/>
        <end position="23"/>
    </location>
</feature>
<dbReference type="EMBL" id="JACOPP010000005">
    <property type="protein sequence ID" value="MBC5733270.1"/>
    <property type="molecule type" value="Genomic_DNA"/>
</dbReference>
<dbReference type="InterPro" id="IPR001119">
    <property type="entry name" value="SLH_dom"/>
</dbReference>
<comment type="caution">
    <text evidence="4">The sequence shown here is derived from an EMBL/GenBank/DDBJ whole genome shotgun (WGS) entry which is preliminary data.</text>
</comment>
<evidence type="ECO:0000259" key="3">
    <source>
        <dbReference type="PROSITE" id="PS51272"/>
    </source>
</evidence>
<dbReference type="Proteomes" id="UP000661435">
    <property type="component" value="Unassembled WGS sequence"/>
</dbReference>
<evidence type="ECO:0000313" key="5">
    <source>
        <dbReference type="Proteomes" id="UP000661435"/>
    </source>
</evidence>
<organism evidence="4 5">
    <name type="scientific">Lawsonibacter hominis</name>
    <dbReference type="NCBI Taxonomy" id="2763053"/>
    <lineage>
        <taxon>Bacteria</taxon>
        <taxon>Bacillati</taxon>
        <taxon>Bacillota</taxon>
        <taxon>Clostridia</taxon>
        <taxon>Eubacteriales</taxon>
        <taxon>Oscillospiraceae</taxon>
        <taxon>Lawsonibacter</taxon>
    </lineage>
</organism>
<feature type="domain" description="SLH" evidence="3">
    <location>
        <begin position="123"/>
        <end position="186"/>
    </location>
</feature>